<feature type="compositionally biased region" description="Basic and acidic residues" evidence="1">
    <location>
        <begin position="56"/>
        <end position="70"/>
    </location>
</feature>
<evidence type="ECO:0000313" key="3">
    <source>
        <dbReference type="Proteomes" id="UP000037460"/>
    </source>
</evidence>
<dbReference type="AlphaFoldDB" id="A0A0M0JMN5"/>
<dbReference type="Pfam" id="PF07004">
    <property type="entry name" value="SHIPPO-rpt"/>
    <property type="match status" value="2"/>
</dbReference>
<reference evidence="3" key="1">
    <citation type="journal article" date="2015" name="PLoS Genet.">
        <title>Genome Sequence and Transcriptome Analyses of Chrysochromulina tobin: Metabolic Tools for Enhanced Algal Fitness in the Prominent Order Prymnesiales (Haptophyceae).</title>
        <authorList>
            <person name="Hovde B.T."/>
            <person name="Deodato C.R."/>
            <person name="Hunsperger H.M."/>
            <person name="Ryken S.A."/>
            <person name="Yost W."/>
            <person name="Jha R.K."/>
            <person name="Patterson J."/>
            <person name="Monnat R.J. Jr."/>
            <person name="Barlow S.B."/>
            <person name="Starkenburg S.R."/>
            <person name="Cattolico R.A."/>
        </authorList>
    </citation>
    <scope>NUCLEOTIDE SEQUENCE</scope>
    <source>
        <strain evidence="3">CCMP291</strain>
    </source>
</reference>
<proteinExistence type="predicted"/>
<name>A0A0M0JMN5_9EUKA</name>
<feature type="region of interest" description="Disordered" evidence="1">
    <location>
        <begin position="50"/>
        <end position="179"/>
    </location>
</feature>
<dbReference type="Proteomes" id="UP000037460">
    <property type="component" value="Unassembled WGS sequence"/>
</dbReference>
<dbReference type="InterPro" id="IPR010736">
    <property type="entry name" value="SHIPPO-rpt"/>
</dbReference>
<organism evidence="2 3">
    <name type="scientific">Chrysochromulina tobinii</name>
    <dbReference type="NCBI Taxonomy" id="1460289"/>
    <lineage>
        <taxon>Eukaryota</taxon>
        <taxon>Haptista</taxon>
        <taxon>Haptophyta</taxon>
        <taxon>Prymnesiophyceae</taxon>
        <taxon>Prymnesiales</taxon>
        <taxon>Chrysochromulinaceae</taxon>
        <taxon>Chrysochromulina</taxon>
    </lineage>
</organism>
<sequence length="237" mass="25234">MEFNSKASPSQRASLDEARLKARVAKGGLTPAPGAYDPKRLATDSEQLAGTTAFKSKSDRKADSTLREQGDPGSYNPYDNRSMASNASRSFNRSQQTGVGGFGSKVKRAELSTPNEAPGPGTYDAKLPSSPEAKQGSAFASNTKRGAYLGKSQTPGSGEYDPADVTARTPGGDSMFKNKDDRFKKSLELEYAAHVAPGSYSSDGHTIEKKVRQSRGKVSSAFASTSLRGDMFMGHRC</sequence>
<dbReference type="EMBL" id="JWZX01002699">
    <property type="protein sequence ID" value="KOO27567.1"/>
    <property type="molecule type" value="Genomic_DNA"/>
</dbReference>
<evidence type="ECO:0000313" key="2">
    <source>
        <dbReference type="EMBL" id="KOO27567.1"/>
    </source>
</evidence>
<accession>A0A0M0JMN5</accession>
<gene>
    <name evidence="2" type="ORF">Ctob_003335</name>
</gene>
<feature type="compositionally biased region" description="Polar residues" evidence="1">
    <location>
        <begin position="77"/>
        <end position="97"/>
    </location>
</feature>
<feature type="region of interest" description="Disordered" evidence="1">
    <location>
        <begin position="198"/>
        <end position="219"/>
    </location>
</feature>
<evidence type="ECO:0000256" key="1">
    <source>
        <dbReference type="SAM" id="MobiDB-lite"/>
    </source>
</evidence>
<comment type="caution">
    <text evidence="2">The sequence shown here is derived from an EMBL/GenBank/DDBJ whole genome shotgun (WGS) entry which is preliminary data.</text>
</comment>
<protein>
    <submittedName>
        <fullName evidence="2">Uncharacterized protein</fullName>
    </submittedName>
</protein>
<keyword evidence="3" id="KW-1185">Reference proteome</keyword>